<dbReference type="Proteomes" id="UP001193081">
    <property type="component" value="Unassembled WGS sequence"/>
</dbReference>
<keyword evidence="1" id="KW-1133">Transmembrane helix</keyword>
<proteinExistence type="predicted"/>
<protein>
    <submittedName>
        <fullName evidence="2">Uncharacterized protein</fullName>
    </submittedName>
</protein>
<evidence type="ECO:0000256" key="1">
    <source>
        <dbReference type="SAM" id="Phobius"/>
    </source>
</evidence>
<keyword evidence="3" id="KW-1185">Reference proteome</keyword>
<keyword evidence="1" id="KW-0472">Membrane</keyword>
<evidence type="ECO:0000313" key="3">
    <source>
        <dbReference type="Proteomes" id="UP001193081"/>
    </source>
</evidence>
<dbReference type="EMBL" id="SIJK02000002">
    <property type="protein sequence ID" value="MBP1464436.1"/>
    <property type="molecule type" value="Genomic_DNA"/>
</dbReference>
<name>A0ABS4D4S9_9CHLR</name>
<keyword evidence="1" id="KW-0812">Transmembrane</keyword>
<gene>
    <name evidence="2" type="ORF">EYB53_001825</name>
</gene>
<organism evidence="2 3">
    <name type="scientific">Candidatus Chloroploca mongolica</name>
    <dbReference type="NCBI Taxonomy" id="2528176"/>
    <lineage>
        <taxon>Bacteria</taxon>
        <taxon>Bacillati</taxon>
        <taxon>Chloroflexota</taxon>
        <taxon>Chloroflexia</taxon>
        <taxon>Chloroflexales</taxon>
        <taxon>Chloroflexineae</taxon>
        <taxon>Oscillochloridaceae</taxon>
        <taxon>Candidatus Chloroploca</taxon>
    </lineage>
</organism>
<accession>A0ABS4D4S9</accession>
<reference evidence="2 3" key="1">
    <citation type="submission" date="2021-03" db="EMBL/GenBank/DDBJ databases">
        <authorList>
            <person name="Grouzdev D.S."/>
        </authorList>
    </citation>
    <scope>NUCLEOTIDE SEQUENCE [LARGE SCALE GENOMIC DNA]</scope>
    <source>
        <strain evidence="2 3">M50-1</strain>
    </source>
</reference>
<evidence type="ECO:0000313" key="2">
    <source>
        <dbReference type="EMBL" id="MBP1464436.1"/>
    </source>
</evidence>
<comment type="caution">
    <text evidence="2">The sequence shown here is derived from an EMBL/GenBank/DDBJ whole genome shotgun (WGS) entry which is preliminary data.</text>
</comment>
<feature type="transmembrane region" description="Helical" evidence="1">
    <location>
        <begin position="62"/>
        <end position="83"/>
    </location>
</feature>
<sequence>MERMITLFLLMIMSAMEMMMPLFIWLAQALFTVLLFILQLVVQAVATLFGFLFSAIQSNPKVAGIIFAVTAVAGLLIVGVTYITGM</sequence>
<dbReference type="RefSeq" id="WP_135476139.1">
    <property type="nucleotide sequence ID" value="NZ_SIJK02000002.1"/>
</dbReference>